<accession>A0A060YWW6</accession>
<proteinExistence type="predicted"/>
<evidence type="ECO:0000313" key="1">
    <source>
        <dbReference type="EMBL" id="CDQ93994.1"/>
    </source>
</evidence>
<gene>
    <name evidence="1" type="ORF">GSONMT00053328001</name>
</gene>
<evidence type="ECO:0000313" key="2">
    <source>
        <dbReference type="Proteomes" id="UP000193380"/>
    </source>
</evidence>
<dbReference type="AlphaFoldDB" id="A0A060YWW6"/>
<dbReference type="STRING" id="8022.A0A060YWW6"/>
<dbReference type="Proteomes" id="UP000193380">
    <property type="component" value="Unassembled WGS sequence"/>
</dbReference>
<reference evidence="1" key="2">
    <citation type="submission" date="2014-03" db="EMBL/GenBank/DDBJ databases">
        <authorList>
            <person name="Genoscope - CEA"/>
        </authorList>
    </citation>
    <scope>NUCLEOTIDE SEQUENCE</scope>
</reference>
<reference evidence="1" key="1">
    <citation type="journal article" date="2014" name="Nat. Commun.">
        <title>The rainbow trout genome provides novel insights into evolution after whole-genome duplication in vertebrates.</title>
        <authorList>
            <person name="Berthelot C."/>
            <person name="Brunet F."/>
            <person name="Chalopin D."/>
            <person name="Juanchich A."/>
            <person name="Bernard M."/>
            <person name="Noel B."/>
            <person name="Bento P."/>
            <person name="Da Silva C."/>
            <person name="Labadie K."/>
            <person name="Alberti A."/>
            <person name="Aury J.M."/>
            <person name="Louis A."/>
            <person name="Dehais P."/>
            <person name="Bardou P."/>
            <person name="Montfort J."/>
            <person name="Klopp C."/>
            <person name="Cabau C."/>
            <person name="Gaspin C."/>
            <person name="Thorgaard G.H."/>
            <person name="Boussaha M."/>
            <person name="Quillet E."/>
            <person name="Guyomard R."/>
            <person name="Galiana D."/>
            <person name="Bobe J."/>
            <person name="Volff J.N."/>
            <person name="Genet C."/>
            <person name="Wincker P."/>
            <person name="Jaillon O."/>
            <person name="Roest Crollius H."/>
            <person name="Guiguen Y."/>
        </authorList>
    </citation>
    <scope>NUCLEOTIDE SEQUENCE [LARGE SCALE GENOMIC DNA]</scope>
</reference>
<name>A0A060YWW6_ONCMY</name>
<dbReference type="EMBL" id="FR916544">
    <property type="protein sequence ID" value="CDQ93994.1"/>
    <property type="molecule type" value="Genomic_DNA"/>
</dbReference>
<dbReference type="PaxDb" id="8022-A0A060YWW6"/>
<protein>
    <submittedName>
        <fullName evidence="1">Uncharacterized protein</fullName>
    </submittedName>
</protein>
<sequence>MKAQGAAAMASIAKQQTGSLVAPHLGMVLSALLQGLVGRTWTGKEDVGDNEDVVVC</sequence>
<organism evidence="1 2">
    <name type="scientific">Oncorhynchus mykiss</name>
    <name type="common">Rainbow trout</name>
    <name type="synonym">Salmo gairdneri</name>
    <dbReference type="NCBI Taxonomy" id="8022"/>
    <lineage>
        <taxon>Eukaryota</taxon>
        <taxon>Metazoa</taxon>
        <taxon>Chordata</taxon>
        <taxon>Craniata</taxon>
        <taxon>Vertebrata</taxon>
        <taxon>Euteleostomi</taxon>
        <taxon>Actinopterygii</taxon>
        <taxon>Neopterygii</taxon>
        <taxon>Teleostei</taxon>
        <taxon>Protacanthopterygii</taxon>
        <taxon>Salmoniformes</taxon>
        <taxon>Salmonidae</taxon>
        <taxon>Salmoninae</taxon>
        <taxon>Oncorhynchus</taxon>
    </lineage>
</organism>